<dbReference type="Gene3D" id="2.30.30.40">
    <property type="entry name" value="SH3 Domains"/>
    <property type="match status" value="1"/>
</dbReference>
<reference evidence="17" key="1">
    <citation type="submission" date="2023-05" db="EMBL/GenBank/DDBJ databases">
        <title>High-quality long-read genome of Scophthalmus maximus.</title>
        <authorList>
            <person name="Lien S."/>
            <person name="Martinez P."/>
        </authorList>
    </citation>
    <scope>NUCLEOTIDE SEQUENCE [LARGE SCALE GENOMIC DNA]</scope>
</reference>
<feature type="compositionally biased region" description="Basic and acidic residues" evidence="12">
    <location>
        <begin position="1339"/>
        <end position="1358"/>
    </location>
</feature>
<dbReference type="SMART" id="SM00218">
    <property type="entry name" value="ZU5"/>
    <property type="match status" value="1"/>
</dbReference>
<feature type="domain" description="PDZ" evidence="15">
    <location>
        <begin position="270"/>
        <end position="348"/>
    </location>
</feature>
<dbReference type="PROSITE" id="PS50106">
    <property type="entry name" value="PDZ"/>
    <property type="match status" value="3"/>
</dbReference>
<feature type="compositionally biased region" description="Basic and acidic residues" evidence="12">
    <location>
        <begin position="240"/>
        <end position="261"/>
    </location>
</feature>
<accession>A0A8D3DFY0</accession>
<dbReference type="GeneTree" id="ENSGT00940000155164"/>
<evidence type="ECO:0000259" key="14">
    <source>
        <dbReference type="PROSITE" id="PS50052"/>
    </source>
</evidence>
<dbReference type="Ensembl" id="ENSSMAT00000051746.1">
    <property type="protein sequence ID" value="ENSSMAP00000058439.1"/>
    <property type="gene ID" value="ENSSMAG00000011250.2"/>
</dbReference>
<feature type="compositionally biased region" description="Polar residues" evidence="12">
    <location>
        <begin position="1111"/>
        <end position="1127"/>
    </location>
</feature>
<dbReference type="SMART" id="SM00072">
    <property type="entry name" value="GuKc"/>
    <property type="match status" value="1"/>
</dbReference>
<comment type="similarity">
    <text evidence="3">Belongs to the MAGUK family.</text>
</comment>
<feature type="region of interest" description="Disordered" evidence="12">
    <location>
        <begin position="355"/>
        <end position="417"/>
    </location>
</feature>
<feature type="region of interest" description="Disordered" evidence="12">
    <location>
        <begin position="1048"/>
        <end position="1320"/>
    </location>
</feature>
<evidence type="ECO:0000256" key="7">
    <source>
        <dbReference type="ARBA" id="ARBA00022553"/>
    </source>
</evidence>
<dbReference type="Gene3D" id="2.60.220.30">
    <property type="match status" value="1"/>
</dbReference>
<feature type="region of interest" description="Disordered" evidence="12">
    <location>
        <begin position="947"/>
        <end position="968"/>
    </location>
</feature>
<feature type="region of interest" description="Disordered" evidence="12">
    <location>
        <begin position="1335"/>
        <end position="1360"/>
    </location>
</feature>
<dbReference type="GO" id="GO:0098609">
    <property type="term" value="P:cell-cell adhesion"/>
    <property type="evidence" value="ECO:0007669"/>
    <property type="project" value="TreeGrafter"/>
</dbReference>
<dbReference type="GO" id="GO:0050839">
    <property type="term" value="F:cell adhesion molecule binding"/>
    <property type="evidence" value="ECO:0007669"/>
    <property type="project" value="TreeGrafter"/>
</dbReference>
<dbReference type="CDD" id="cd06728">
    <property type="entry name" value="PDZ2_ZO1-like_ds"/>
    <property type="match status" value="1"/>
</dbReference>
<dbReference type="SUPFAM" id="SSF50044">
    <property type="entry name" value="SH3-domain"/>
    <property type="match status" value="1"/>
</dbReference>
<dbReference type="FunFam" id="3.40.50.300:FF:000110">
    <property type="entry name" value="tight junction protein ZO-1 isoform X1"/>
    <property type="match status" value="1"/>
</dbReference>
<sequence>MGRRGPLAQLLGECFHRRSFSAGNGAVITMVNYQKYITVMQLALGVTASNKEHCLPPRKRIPTAGSVTAASSVSTIQGKPSLRRIKGRIHRSKSLDNFCWFASAAMEETVIWEQHTVTLHRAPGFGFGIAISGGRDNPHFQSGETSIVISDVLKGGPAEGLLQENDRVVMVNAVSMDNVEHAYAVQQLRKSGKIAKIVSIKVPLLISFRKEYFEDSYDEEIYETRSGRSGAYSGMGGAMGRERERSVSRERSLSPRSDRRSHNLPPRPAKVTLVKSRKNEEYGLRLASHIFVKDISPESLAARDGNIQEGDVVLKINGTVTENLSLIDAKKLIERSKGKLKMVVQRDDRATLLNIPDLDDSIPSANASDRDDISDIHSMASDHSNRSHERHRSSRSRSPDRRSEPSDHSRHSPPQISNGSLCVGLLFCSEPKPVYAQPGQPDVDLPVSPSDAPVPSAAHDDSILRPSMKLVKFKKGESVGLRLAGGNDVGIFVAGVLEDSPAAKEGLEEGDQILRVNNVDFANIIREEAVLFLLDLPKGEEVTILAQKKKDVYRRIVESDVGDSFYIRTHFEYEKESPYGLSFNKGEVFRVVDTLYNGKLGSWLAIRIGKNHQEVERGIIPNKNRAEQLSSVQYTLPKTAGGDRADFWRFRGLRSSKRNLRKSREDLSSQPVQTKFPAYERVVLREAGFLRPVVIFGPIADTAREKLSREEPDLFELAKSEPRDAGTDQRSSGIIRLHTIKQIIDRDKHAVLDITPNAVDRLNYAQWYPIVVFLNPDNKQGVKNMRTRLCPESRKSARKLYERAIKLRKNNHHLFTTTINLNNMNDGWYGALKETIQQQQNQLVWVSEGKADGTTEDDLDIHDDRLSYLSAPGSEYSMYSTDSRHTSDYEDTDTEGGAYTDQELDETLNDEVGLPTEPAITRSSEPVREDPPVIQDTPGYPGYQHPVQPEPSSRIDPAGFKMATPQQQDEAALPMPPLPPTVVTPPAVEQPVQLEGMHLEEPPAAATAPQADSLNSPSPAPELIHFVSPQMYKKDLYNMEDPVRINHGLKQSMSYTHQPPYQDKQPYREYDHPPYGYDGDGYTEPKPHNTDSHLHYDNRVPHYKEQWPPYDQQTSSSQPTGYQTGHQQPMGYNPQSPYEDGPGRDYSPPQPRYDEASPVGYDGRPRHSKPGPIRYDEPPPPAGYDARSPYESDPHSFPINSPRSPEPPKQYYSESGLRPTYIPGPPSRGYKPGIHEPMINSEPIISPHRPEALPSPGEPAVTPGSKPLPPLPRDDLDEDPAMKPQSVLNRVKMFENKRSVSMDRAKEGGESSPADVPKIVNAPGPVLKANSLSNLEAPEPQKPHTKPLEDVMRSNHYDPDEDEEYYRKQLSYFDRRSFDSKTTSVFIVLSVEQIKASSKLLNVIVFSKAVFKWLYPPPPVPANSISEPLSSPNPKPELAALRPPSRDEPVPGGYLPTRGLPDKSPVNGTDAAPPKTLGAPGPTSYNRYVPKPYTSSARPFERKFESPKFNHNLLPNDTQLKTDILSKPSVVSSGGGKPQLSPQPLDHDSGLDTFTRTMDNRPKYQHNNINAIPKAIPVSPSALDDDDEDEGHTVVATARGIFNCNGGVLSSIETGVSIIIPQGAIPENVEQEIYFKVCRDNSILPPLDKEKGETLLSPLVMCGPHGLKFLKPVELRLPHCASMTPDGWSFALKSSDSSSGDPKTWQNKSLPGDPNYLVGANCVSVLIDHF</sequence>
<dbReference type="PANTHER" id="PTHR13865">
    <property type="entry name" value="TIGHT JUNCTION PROTEIN"/>
    <property type="match status" value="1"/>
</dbReference>
<dbReference type="InterPro" id="IPR035597">
    <property type="entry name" value="ZO-1_SH3"/>
</dbReference>
<dbReference type="Gene3D" id="3.40.50.300">
    <property type="entry name" value="P-loop containing nucleotide triphosphate hydrolases"/>
    <property type="match status" value="1"/>
</dbReference>
<feature type="region of interest" description="Disordered" evidence="12">
    <location>
        <begin position="1425"/>
        <end position="1489"/>
    </location>
</feature>
<feature type="compositionally biased region" description="Basic and acidic residues" evidence="12">
    <location>
        <begin position="397"/>
        <end position="410"/>
    </location>
</feature>
<feature type="compositionally biased region" description="Polar residues" evidence="12">
    <location>
        <begin position="1049"/>
        <end position="1059"/>
    </location>
</feature>
<dbReference type="GO" id="GO:1905605">
    <property type="term" value="P:positive regulation of blood-brain barrier permeability"/>
    <property type="evidence" value="ECO:0007669"/>
    <property type="project" value="TreeGrafter"/>
</dbReference>
<dbReference type="InterPro" id="IPR001452">
    <property type="entry name" value="SH3_domain"/>
</dbReference>
<dbReference type="InterPro" id="IPR001478">
    <property type="entry name" value="PDZ"/>
</dbReference>
<evidence type="ECO:0000256" key="2">
    <source>
        <dbReference type="ARBA" id="ARBA00004435"/>
    </source>
</evidence>
<dbReference type="CDD" id="cd06727">
    <property type="entry name" value="PDZ1_ZO1-like"/>
    <property type="match status" value="1"/>
</dbReference>
<evidence type="ECO:0000256" key="4">
    <source>
        <dbReference type="ARBA" id="ARBA00022427"/>
    </source>
</evidence>
<keyword evidence="8" id="KW-0677">Repeat</keyword>
<evidence type="ECO:0000259" key="16">
    <source>
        <dbReference type="PROSITE" id="PS51145"/>
    </source>
</evidence>
<keyword evidence="7" id="KW-0597">Phosphoprotein</keyword>
<feature type="domain" description="ZU5" evidence="16">
    <location>
        <begin position="1596"/>
        <end position="1730"/>
    </location>
</feature>
<gene>
    <name evidence="17" type="primary">tjp1b</name>
</gene>
<dbReference type="Gene3D" id="2.30.42.10">
    <property type="match status" value="3"/>
</dbReference>
<feature type="region of interest" description="Disordered" evidence="12">
    <location>
        <begin position="1527"/>
        <end position="1565"/>
    </location>
</feature>
<feature type="domain" description="SH3" evidence="13">
    <location>
        <begin position="562"/>
        <end position="630"/>
    </location>
</feature>
<dbReference type="InterPro" id="IPR027417">
    <property type="entry name" value="P-loop_NTPase"/>
</dbReference>
<evidence type="ECO:0000256" key="11">
    <source>
        <dbReference type="PROSITE-ProRule" id="PRU00192"/>
    </source>
</evidence>
<dbReference type="PRINTS" id="PR01597">
    <property type="entry name" value="ZONOCCLUDNS"/>
</dbReference>
<reference evidence="17" key="2">
    <citation type="submission" date="2025-08" db="UniProtKB">
        <authorList>
            <consortium name="Ensembl"/>
        </authorList>
    </citation>
    <scope>IDENTIFICATION</scope>
</reference>
<evidence type="ECO:0000256" key="1">
    <source>
        <dbReference type="ARBA" id="ARBA00004413"/>
    </source>
</evidence>
<dbReference type="Pfam" id="PF07653">
    <property type="entry name" value="SH3_2"/>
    <property type="match status" value="1"/>
</dbReference>
<dbReference type="SUPFAM" id="SSF52540">
    <property type="entry name" value="P-loop containing nucleoside triphosphate hydrolases"/>
    <property type="match status" value="1"/>
</dbReference>
<keyword evidence="5 11" id="KW-0728">SH3 domain</keyword>
<dbReference type="PANTHER" id="PTHR13865:SF25">
    <property type="entry name" value="TIGHT JUNCTION PROTEIN ZO-1"/>
    <property type="match status" value="1"/>
</dbReference>
<dbReference type="InterPro" id="IPR008145">
    <property type="entry name" value="GK/Ca_channel_bsu"/>
</dbReference>
<evidence type="ECO:0000256" key="12">
    <source>
        <dbReference type="SAM" id="MobiDB-lite"/>
    </source>
</evidence>
<keyword evidence="4" id="KW-0796">Tight junction</keyword>
<name>A0A8D3DFY0_SCOMX</name>
<evidence type="ECO:0000256" key="3">
    <source>
        <dbReference type="ARBA" id="ARBA00007014"/>
    </source>
</evidence>
<dbReference type="GO" id="GO:0150105">
    <property type="term" value="P:protein localization to cell-cell junction"/>
    <property type="evidence" value="ECO:0007669"/>
    <property type="project" value="TreeGrafter"/>
</dbReference>
<evidence type="ECO:0000256" key="6">
    <source>
        <dbReference type="ARBA" id="ARBA00022475"/>
    </source>
</evidence>
<dbReference type="InterPro" id="IPR005417">
    <property type="entry name" value="ZO"/>
</dbReference>
<dbReference type="PROSITE" id="PS50052">
    <property type="entry name" value="GUANYLATE_KINASE_2"/>
    <property type="match status" value="1"/>
</dbReference>
<evidence type="ECO:0000313" key="17">
    <source>
        <dbReference type="Ensembl" id="ENSSMAP00000058439.1"/>
    </source>
</evidence>
<dbReference type="FunFam" id="2.30.42.10:FF:000029">
    <property type="entry name" value="tight junction protein ZO-1 isoform X1"/>
    <property type="match status" value="1"/>
</dbReference>
<dbReference type="PROSITE" id="PS50002">
    <property type="entry name" value="SH3"/>
    <property type="match status" value="1"/>
</dbReference>
<dbReference type="FunFam" id="2.30.42.10:FF:000013">
    <property type="entry name" value="Putative tight junction protein ZO-1"/>
    <property type="match status" value="1"/>
</dbReference>
<keyword evidence="6" id="KW-1003">Cell membrane</keyword>
<dbReference type="InterPro" id="IPR036028">
    <property type="entry name" value="SH3-like_dom_sf"/>
</dbReference>
<protein>
    <submittedName>
        <fullName evidence="17">Tight junction protein 1b</fullName>
    </submittedName>
</protein>
<dbReference type="GO" id="GO:0090557">
    <property type="term" value="P:establishment of endothelial intestinal barrier"/>
    <property type="evidence" value="ECO:0007669"/>
    <property type="project" value="TreeGrafter"/>
</dbReference>
<feature type="domain" description="PDZ" evidence="15">
    <location>
        <begin position="116"/>
        <end position="203"/>
    </location>
</feature>
<dbReference type="InterPro" id="IPR000906">
    <property type="entry name" value="ZU5_dom"/>
</dbReference>
<dbReference type="GO" id="GO:0005886">
    <property type="term" value="C:plasma membrane"/>
    <property type="evidence" value="ECO:0007669"/>
    <property type="project" value="UniProtKB-SubCell"/>
</dbReference>
<keyword evidence="9" id="KW-0965">Cell junction</keyword>
<dbReference type="Pfam" id="PF00595">
    <property type="entry name" value="PDZ"/>
    <property type="match status" value="3"/>
</dbReference>
<dbReference type="SUPFAM" id="SSF50156">
    <property type="entry name" value="PDZ domain-like"/>
    <property type="match status" value="3"/>
</dbReference>
<feature type="region of interest" description="Disordered" evidence="12">
    <location>
        <begin position="437"/>
        <end position="460"/>
    </location>
</feature>
<evidence type="ECO:0000256" key="9">
    <source>
        <dbReference type="ARBA" id="ARBA00022949"/>
    </source>
</evidence>
<feature type="domain" description="Guanylate kinase-like" evidence="14">
    <location>
        <begin position="736"/>
        <end position="837"/>
    </location>
</feature>
<dbReference type="FunFam" id="2.60.220.30:FF:000004">
    <property type="entry name" value="tight junction protein ZO-1 isoform X1"/>
    <property type="match status" value="1"/>
</dbReference>
<dbReference type="Proteomes" id="UP000694558">
    <property type="component" value="Chromosome 10"/>
</dbReference>
<dbReference type="GO" id="GO:0045216">
    <property type="term" value="P:cell-cell junction organization"/>
    <property type="evidence" value="ECO:0007669"/>
    <property type="project" value="TreeGrafter"/>
</dbReference>
<dbReference type="SMART" id="SM00228">
    <property type="entry name" value="PDZ"/>
    <property type="match status" value="3"/>
</dbReference>
<proteinExistence type="inferred from homology"/>
<dbReference type="PROSITE" id="PS51145">
    <property type="entry name" value="ZU5"/>
    <property type="match status" value="1"/>
</dbReference>
<dbReference type="Pfam" id="PF00791">
    <property type="entry name" value="ZU5"/>
    <property type="match status" value="1"/>
</dbReference>
<dbReference type="InterPro" id="IPR036034">
    <property type="entry name" value="PDZ_sf"/>
</dbReference>
<evidence type="ECO:0000259" key="15">
    <source>
        <dbReference type="PROSITE" id="PS50106"/>
    </source>
</evidence>
<evidence type="ECO:0000256" key="8">
    <source>
        <dbReference type="ARBA" id="ARBA00022737"/>
    </source>
</evidence>
<dbReference type="FunFam" id="2.30.42.10:FF:000009">
    <property type="entry name" value="Putative tight junction protein ZO-1"/>
    <property type="match status" value="1"/>
</dbReference>
<keyword evidence="10" id="KW-0472">Membrane</keyword>
<dbReference type="Pfam" id="PF00625">
    <property type="entry name" value="Guanylate_kin"/>
    <property type="match status" value="1"/>
</dbReference>
<feature type="region of interest" description="Disordered" evidence="12">
    <location>
        <begin position="876"/>
        <end position="897"/>
    </location>
</feature>
<comment type="subcellular location">
    <subcellularLocation>
        <location evidence="2">Cell junction</location>
        <location evidence="2">Tight junction</location>
    </subcellularLocation>
    <subcellularLocation>
        <location evidence="1">Cell membrane</location>
        <topology evidence="1">Peripheral membrane protein</topology>
        <orientation evidence="1">Cytoplasmic side</orientation>
    </subcellularLocation>
</comment>
<dbReference type="InterPro" id="IPR008144">
    <property type="entry name" value="Guanylate_kin-like_dom"/>
</dbReference>
<feature type="region of interest" description="Disordered" evidence="12">
    <location>
        <begin position="228"/>
        <end position="269"/>
    </location>
</feature>
<dbReference type="CDD" id="cd12026">
    <property type="entry name" value="SH3_ZO-1"/>
    <property type="match status" value="1"/>
</dbReference>
<dbReference type="CDD" id="cd06729">
    <property type="entry name" value="PDZ3_ZO1-like_domain"/>
    <property type="match status" value="1"/>
</dbReference>
<evidence type="ECO:0000256" key="10">
    <source>
        <dbReference type="ARBA" id="ARBA00023136"/>
    </source>
</evidence>
<organism evidence="17 18">
    <name type="scientific">Scophthalmus maximus</name>
    <name type="common">Turbot</name>
    <name type="synonym">Psetta maxima</name>
    <dbReference type="NCBI Taxonomy" id="52904"/>
    <lineage>
        <taxon>Eukaryota</taxon>
        <taxon>Metazoa</taxon>
        <taxon>Chordata</taxon>
        <taxon>Craniata</taxon>
        <taxon>Vertebrata</taxon>
        <taxon>Euteleostomi</taxon>
        <taxon>Actinopterygii</taxon>
        <taxon>Neopterygii</taxon>
        <taxon>Teleostei</taxon>
        <taxon>Neoteleostei</taxon>
        <taxon>Acanthomorphata</taxon>
        <taxon>Carangaria</taxon>
        <taxon>Pleuronectiformes</taxon>
        <taxon>Pleuronectoidei</taxon>
        <taxon>Scophthalmidae</taxon>
        <taxon>Scophthalmus</taxon>
    </lineage>
</organism>
<feature type="compositionally biased region" description="Low complexity" evidence="12">
    <location>
        <begin position="441"/>
        <end position="457"/>
    </location>
</feature>
<evidence type="ECO:0000313" key="18">
    <source>
        <dbReference type="Proteomes" id="UP000694558"/>
    </source>
</evidence>
<feature type="compositionally biased region" description="Basic and acidic residues" evidence="12">
    <location>
        <begin position="1083"/>
        <end position="1105"/>
    </location>
</feature>
<feature type="domain" description="PDZ" evidence="15">
    <location>
        <begin position="467"/>
        <end position="548"/>
    </location>
</feature>
<evidence type="ECO:0000259" key="13">
    <source>
        <dbReference type="PROSITE" id="PS50002"/>
    </source>
</evidence>
<feature type="compositionally biased region" description="Basic and acidic residues" evidence="12">
    <location>
        <begin position="1292"/>
        <end position="1309"/>
    </location>
</feature>
<dbReference type="GO" id="GO:0005923">
    <property type="term" value="C:bicellular tight junction"/>
    <property type="evidence" value="ECO:0007669"/>
    <property type="project" value="UniProtKB-SubCell"/>
</dbReference>
<evidence type="ECO:0000256" key="5">
    <source>
        <dbReference type="ARBA" id="ARBA00022443"/>
    </source>
</evidence>